<accession>M2SU08</accession>
<name>M2SU08_COCSN</name>
<reference evidence="7" key="2">
    <citation type="journal article" date="2013" name="PLoS Genet.">
        <title>Comparative genome structure, secondary metabolite, and effector coding capacity across Cochliobolus pathogens.</title>
        <authorList>
            <person name="Condon B.J."/>
            <person name="Leng Y."/>
            <person name="Wu D."/>
            <person name="Bushley K.E."/>
            <person name="Ohm R.A."/>
            <person name="Otillar R."/>
            <person name="Martin J."/>
            <person name="Schackwitz W."/>
            <person name="Grimwood J."/>
            <person name="MohdZainudin N."/>
            <person name="Xue C."/>
            <person name="Wang R."/>
            <person name="Manning V.A."/>
            <person name="Dhillon B."/>
            <person name="Tu Z.J."/>
            <person name="Steffenson B.J."/>
            <person name="Salamov A."/>
            <person name="Sun H."/>
            <person name="Lowry S."/>
            <person name="LaButti K."/>
            <person name="Han J."/>
            <person name="Copeland A."/>
            <person name="Lindquist E."/>
            <person name="Barry K."/>
            <person name="Schmutz J."/>
            <person name="Baker S.E."/>
            <person name="Ciuffetti L.M."/>
            <person name="Grigoriev I.V."/>
            <person name="Zhong S."/>
            <person name="Turgeon B.G."/>
        </authorList>
    </citation>
    <scope>NUCLEOTIDE SEQUENCE [LARGE SCALE GENOMIC DNA]</scope>
    <source>
        <strain evidence="7">ND90Pr / ATCC 201652</strain>
    </source>
</reference>
<dbReference type="PANTHER" id="PTHR23507">
    <property type="entry name" value="ZGC:174356"/>
    <property type="match status" value="1"/>
</dbReference>
<dbReference type="GO" id="GO:0016020">
    <property type="term" value="C:membrane"/>
    <property type="evidence" value="ECO:0007669"/>
    <property type="project" value="UniProtKB-SubCell"/>
</dbReference>
<feature type="transmembrane region" description="Helical" evidence="5">
    <location>
        <begin position="311"/>
        <end position="328"/>
    </location>
</feature>
<feature type="transmembrane region" description="Helical" evidence="5">
    <location>
        <begin position="387"/>
        <end position="410"/>
    </location>
</feature>
<dbReference type="RefSeq" id="XP_007698830.1">
    <property type="nucleotide sequence ID" value="XM_007700640.1"/>
</dbReference>
<dbReference type="InterPro" id="IPR036259">
    <property type="entry name" value="MFS_trans_sf"/>
</dbReference>
<keyword evidence="7" id="KW-1185">Reference proteome</keyword>
<evidence type="ECO:0000313" key="7">
    <source>
        <dbReference type="Proteomes" id="UP000016934"/>
    </source>
</evidence>
<feature type="transmembrane region" description="Helical" evidence="5">
    <location>
        <begin position="105"/>
        <end position="125"/>
    </location>
</feature>
<evidence type="ECO:0000256" key="1">
    <source>
        <dbReference type="ARBA" id="ARBA00004141"/>
    </source>
</evidence>
<feature type="transmembrane region" description="Helical" evidence="5">
    <location>
        <begin position="230"/>
        <end position="250"/>
    </location>
</feature>
<keyword evidence="3 5" id="KW-1133">Transmembrane helix</keyword>
<feature type="transmembrane region" description="Helical" evidence="5">
    <location>
        <begin position="348"/>
        <end position="367"/>
    </location>
</feature>
<organism evidence="6 7">
    <name type="scientific">Cochliobolus sativus (strain ND90Pr / ATCC 201652)</name>
    <name type="common">Common root rot and spot blotch fungus</name>
    <name type="synonym">Bipolaris sorokiniana</name>
    <dbReference type="NCBI Taxonomy" id="665912"/>
    <lineage>
        <taxon>Eukaryota</taxon>
        <taxon>Fungi</taxon>
        <taxon>Dikarya</taxon>
        <taxon>Ascomycota</taxon>
        <taxon>Pezizomycotina</taxon>
        <taxon>Dothideomycetes</taxon>
        <taxon>Pleosporomycetidae</taxon>
        <taxon>Pleosporales</taxon>
        <taxon>Pleosporineae</taxon>
        <taxon>Pleosporaceae</taxon>
        <taxon>Bipolaris</taxon>
    </lineage>
</organism>
<evidence type="ECO:0000256" key="4">
    <source>
        <dbReference type="ARBA" id="ARBA00023136"/>
    </source>
</evidence>
<feature type="transmembrane region" description="Helical" evidence="5">
    <location>
        <begin position="482"/>
        <end position="502"/>
    </location>
</feature>
<dbReference type="OMA" id="QRAIYFG"/>
<feature type="transmembrane region" description="Helical" evidence="5">
    <location>
        <begin position="456"/>
        <end position="476"/>
    </location>
</feature>
<feature type="transmembrane region" description="Helical" evidence="5">
    <location>
        <begin position="416"/>
        <end position="436"/>
    </location>
</feature>
<proteinExistence type="predicted"/>
<feature type="transmembrane region" description="Helical" evidence="5">
    <location>
        <begin position="162"/>
        <end position="185"/>
    </location>
</feature>
<gene>
    <name evidence="6" type="ORF">COCSADRAFT_114954</name>
</gene>
<comment type="subcellular location">
    <subcellularLocation>
        <location evidence="1">Membrane</location>
        <topology evidence="1">Multi-pass membrane protein</topology>
    </subcellularLocation>
</comment>
<dbReference type="HOGENOM" id="CLU_013756_1_0_1"/>
<feature type="transmembrane region" description="Helical" evidence="5">
    <location>
        <begin position="197"/>
        <end position="218"/>
    </location>
</feature>
<dbReference type="EMBL" id="KB445641">
    <property type="protein sequence ID" value="EMD65775.1"/>
    <property type="molecule type" value="Genomic_DNA"/>
</dbReference>
<protein>
    <recommendedName>
        <fullName evidence="8">Major facilitator superfamily (MFS) profile domain-containing protein</fullName>
    </recommendedName>
</protein>
<dbReference type="PANTHER" id="PTHR23507:SF8">
    <property type="entry name" value="MFS GENERAL SUBSTRATE TRANSPORTER"/>
    <property type="match status" value="1"/>
</dbReference>
<evidence type="ECO:0000313" key="6">
    <source>
        <dbReference type="EMBL" id="EMD65775.1"/>
    </source>
</evidence>
<evidence type="ECO:0000256" key="3">
    <source>
        <dbReference type="ARBA" id="ARBA00022989"/>
    </source>
</evidence>
<evidence type="ECO:0000256" key="2">
    <source>
        <dbReference type="ARBA" id="ARBA00022692"/>
    </source>
</evidence>
<dbReference type="KEGG" id="bsc:COCSADRAFT_114954"/>
<dbReference type="GeneID" id="19130265"/>
<evidence type="ECO:0000256" key="5">
    <source>
        <dbReference type="SAM" id="Phobius"/>
    </source>
</evidence>
<feature type="transmembrane region" description="Helical" evidence="5">
    <location>
        <begin position="33"/>
        <end position="53"/>
    </location>
</feature>
<evidence type="ECO:0008006" key="8">
    <source>
        <dbReference type="Google" id="ProtNLM"/>
    </source>
</evidence>
<dbReference type="GO" id="GO:0022857">
    <property type="term" value="F:transmembrane transporter activity"/>
    <property type="evidence" value="ECO:0007669"/>
    <property type="project" value="TreeGrafter"/>
</dbReference>
<keyword evidence="2 5" id="KW-0812">Transmembrane</keyword>
<dbReference type="Proteomes" id="UP000016934">
    <property type="component" value="Unassembled WGS sequence"/>
</dbReference>
<dbReference type="eggNOG" id="ENOG502SJPU">
    <property type="taxonomic scope" value="Eukaryota"/>
</dbReference>
<keyword evidence="4 5" id="KW-0472">Membrane</keyword>
<sequence>MSEFHSRRLLRTPSPPLRRASLAPSTAVVHKRAILPLVLLLVLVHLSAVLYTLPLNRVIELRLCQAHYELRDPSTIQPDGSIPEKLCKIDDVQRRLAWLQGTMETTLVVCGMWVFIFTCSPRFVAERWGVKIVLLCNLMPRIFMSAWAMLVGNYPHILPTNAIIAGPFFNVLGGECVFQSTIFTLTSALASEYVERASYFSYISSTSYIVSFLGPTLAAFTMNNSPWLPFWLNIALLLCAIPTISLLPSISKTPTLSMAPDSIPQDPDEEAGPLLQGRTTRHAEDFETHASFLQSILHATRKMRRLVTGRRKFQILLCSFFLTALASSDTKLLVQYISKRYEWTFAQAGYMLSAKALVNFTLLAIIVPRIIRNSMSSKTVHGSEVRLNIIGAEVSIAVSVAGVLCVALAFRFWMLLAALIVYALGSALPVFTMSLVKSPLIALAHSDVQDFSIVMLTKTLGSLVGAPLMTVLWVQAIKLGGIGVGLPYFFSACIYLVAAFVISRLRN</sequence>
<dbReference type="AlphaFoldDB" id="M2SU08"/>
<dbReference type="SUPFAM" id="SSF103473">
    <property type="entry name" value="MFS general substrate transporter"/>
    <property type="match status" value="1"/>
</dbReference>
<dbReference type="OrthoDB" id="194139at2759"/>
<reference evidence="6 7" key="1">
    <citation type="journal article" date="2012" name="PLoS Pathog.">
        <title>Diverse lifestyles and strategies of plant pathogenesis encoded in the genomes of eighteen Dothideomycetes fungi.</title>
        <authorList>
            <person name="Ohm R.A."/>
            <person name="Feau N."/>
            <person name="Henrissat B."/>
            <person name="Schoch C.L."/>
            <person name="Horwitz B.A."/>
            <person name="Barry K.W."/>
            <person name="Condon B.J."/>
            <person name="Copeland A.C."/>
            <person name="Dhillon B."/>
            <person name="Glaser F."/>
            <person name="Hesse C.N."/>
            <person name="Kosti I."/>
            <person name="LaButti K."/>
            <person name="Lindquist E.A."/>
            <person name="Lucas S."/>
            <person name="Salamov A.A."/>
            <person name="Bradshaw R.E."/>
            <person name="Ciuffetti L."/>
            <person name="Hamelin R.C."/>
            <person name="Kema G.H.J."/>
            <person name="Lawrence C."/>
            <person name="Scott J.A."/>
            <person name="Spatafora J.W."/>
            <person name="Turgeon B.G."/>
            <person name="de Wit P.J.G.M."/>
            <person name="Zhong S."/>
            <person name="Goodwin S.B."/>
            <person name="Grigoriev I.V."/>
        </authorList>
    </citation>
    <scope>NUCLEOTIDE SEQUENCE [LARGE SCALE GENOMIC DNA]</scope>
    <source>
        <strain evidence="7">ND90Pr / ATCC 201652</strain>
    </source>
</reference>
<feature type="transmembrane region" description="Helical" evidence="5">
    <location>
        <begin position="132"/>
        <end position="150"/>
    </location>
</feature>
<dbReference type="Gene3D" id="1.20.1250.20">
    <property type="entry name" value="MFS general substrate transporter like domains"/>
    <property type="match status" value="1"/>
</dbReference>